<dbReference type="Proteomes" id="UP000006671">
    <property type="component" value="Unassembled WGS sequence"/>
</dbReference>
<evidence type="ECO:0000256" key="4">
    <source>
        <dbReference type="ARBA" id="ARBA00022723"/>
    </source>
</evidence>
<evidence type="ECO:0000256" key="6">
    <source>
        <dbReference type="ARBA" id="ARBA00022833"/>
    </source>
</evidence>
<feature type="site" description="Transition state stabilizer" evidence="10">
    <location>
        <position position="347"/>
    </location>
</feature>
<dbReference type="Pfam" id="PF01433">
    <property type="entry name" value="Peptidase_M1"/>
    <property type="match status" value="1"/>
</dbReference>
<dbReference type="FunFam" id="1.10.390.10:FF:000001">
    <property type="entry name" value="Aminopeptidase"/>
    <property type="match status" value="1"/>
</dbReference>
<dbReference type="GO" id="GO:0005615">
    <property type="term" value="C:extracellular space"/>
    <property type="evidence" value="ECO:0007669"/>
    <property type="project" value="TreeGrafter"/>
</dbReference>
<keyword evidence="6 9" id="KW-0862">Zinc</keyword>
<dbReference type="PANTHER" id="PTHR11533:SF174">
    <property type="entry name" value="PUROMYCIN-SENSITIVE AMINOPEPTIDASE-RELATED"/>
    <property type="match status" value="1"/>
</dbReference>
<dbReference type="InterPro" id="IPR024571">
    <property type="entry name" value="ERAP1-like_C_dom"/>
</dbReference>
<evidence type="ECO:0000256" key="1">
    <source>
        <dbReference type="ARBA" id="ARBA00010136"/>
    </source>
</evidence>
<dbReference type="KEGG" id="ngr:NAEGRDRAFT_83248"/>
<dbReference type="GO" id="GO:0005737">
    <property type="term" value="C:cytoplasm"/>
    <property type="evidence" value="ECO:0007669"/>
    <property type="project" value="TreeGrafter"/>
</dbReference>
<dbReference type="PANTHER" id="PTHR11533">
    <property type="entry name" value="PROTEASE M1 ZINC METALLOPROTEASE"/>
    <property type="match status" value="1"/>
</dbReference>
<dbReference type="GO" id="GO:0043171">
    <property type="term" value="P:peptide catabolic process"/>
    <property type="evidence" value="ECO:0007669"/>
    <property type="project" value="TreeGrafter"/>
</dbReference>
<dbReference type="InterPro" id="IPR027268">
    <property type="entry name" value="Peptidase_M4/M1_CTD_sf"/>
</dbReference>
<evidence type="ECO:0000259" key="14">
    <source>
        <dbReference type="Pfam" id="PF17900"/>
    </source>
</evidence>
<dbReference type="InterPro" id="IPR050344">
    <property type="entry name" value="Peptidase_M1_aminopeptidases"/>
</dbReference>
<evidence type="ECO:0000313" key="15">
    <source>
        <dbReference type="EMBL" id="EFC41351.1"/>
    </source>
</evidence>
<proteinExistence type="inferred from homology"/>
<comment type="cofactor">
    <cofactor evidence="9 11">
        <name>Zn(2+)</name>
        <dbReference type="ChEBI" id="CHEBI:29105"/>
    </cofactor>
    <text evidence="9 11">Binds 1 zinc ion per subunit.</text>
</comment>
<dbReference type="Gene3D" id="1.10.390.10">
    <property type="entry name" value="Neutral Protease Domain 2"/>
    <property type="match status" value="1"/>
</dbReference>
<dbReference type="GeneID" id="8850712"/>
<feature type="binding site" evidence="9">
    <location>
        <position position="261"/>
    </location>
    <ligand>
        <name>Zn(2+)</name>
        <dbReference type="ChEBI" id="CHEBI:29105"/>
        <note>catalytic</note>
    </ligand>
</feature>
<dbReference type="Gene3D" id="2.60.40.1910">
    <property type="match status" value="1"/>
</dbReference>
<accession>D2VPF5</accession>
<evidence type="ECO:0000259" key="13">
    <source>
        <dbReference type="Pfam" id="PF11838"/>
    </source>
</evidence>
<dbReference type="InterPro" id="IPR014782">
    <property type="entry name" value="Peptidase_M1_dom"/>
</dbReference>
<dbReference type="EMBL" id="GG738886">
    <property type="protein sequence ID" value="EFC41351.1"/>
    <property type="molecule type" value="Genomic_DNA"/>
</dbReference>
<dbReference type="MEROPS" id="M01.010"/>
<evidence type="ECO:0000256" key="11">
    <source>
        <dbReference type="RuleBase" id="RU364040"/>
    </source>
</evidence>
<dbReference type="VEuPathDB" id="AmoebaDB:NAEGRDRAFT_83248"/>
<sequence>MIGDGHGHRVEFKSIDFHEEFGIVSFVLEKSLDEILNQLNIKVDDLSVFRMFLHLKFRGELNDKLNGFYRSKYVRDGVESYAAVTQFQPADARKCFVCWDEPIYKAVFEISLVAPKNYKALSNMNCIQVDDYDESSNLHKFSPTPPMSTYLVAVIVGDFDYVETICTETSKPIPVRVYTPVGKKEQGLFSLEVTSKVLALFEKYFQVEYPLPKLDMIGISQLSFGGMENFGLITFREQIVLVDPINTSAAAKQNVSIVVAHEVSHQWFGNHVTPAWWESLWLNESYATYWEYFAIDNLFPEWGVWEQFVYADFLRAFDLDGKRSTHPIQVSVNSTAEIDEVFDAISYSKGSCCVRMLIEWLGIDQFRKAIIAYLNKYAFSNAKTEDLWTSLKESLNVDAASMMKSWIYSSGYPVVTIKEHLEGNEKVLTLTQNRYLEDGGLDSEDSTIWYIPISYVLCNSDNSITEFKETMNEKSMILRIPASSKWIKFNKNQIGFYRVNYQSSEYYSKLKVAIKEKKLSPIDRMALIEESTTLSKSGLVPIEQVLSLFEAYSLEDNYTVLTTVSSCLSTIENLIKHESSQALEKFAALGRSIFLHLRDDLGWTQQENESHLRSMTRSLVFSNLVSYNDKETVQKAFEKFAQFKVDPSSLIPDLRSVVYSAVVKYGNEEDFKQVLNVYLTSDLTEEKVRVLKCLGQSPNEQLIDETINRTLDGSVLTQDISYMLMGLSQNPKANEKLWRFFFKNYAAIRQKFQAGLLFGRIIKLFTESSLNPQHVSEIKDELDKVATSAILRTVNQVKETISLNSAWSIRSAPSIVNWLNKIE</sequence>
<feature type="binding site" evidence="9">
    <location>
        <position position="265"/>
    </location>
    <ligand>
        <name>Zn(2+)</name>
        <dbReference type="ChEBI" id="CHEBI:29105"/>
        <note>catalytic</note>
    </ligand>
</feature>
<feature type="domain" description="Peptidase M1 membrane alanine aminopeptidase" evidence="12">
    <location>
        <begin position="189"/>
        <end position="406"/>
    </location>
</feature>
<dbReference type="Gene3D" id="2.60.40.1730">
    <property type="entry name" value="tricorn interacting facor f3 domain"/>
    <property type="match status" value="1"/>
</dbReference>
<keyword evidence="5 11" id="KW-0378">Hydrolase</keyword>
<dbReference type="eggNOG" id="KOG1046">
    <property type="taxonomic scope" value="Eukaryota"/>
</dbReference>
<evidence type="ECO:0000256" key="5">
    <source>
        <dbReference type="ARBA" id="ARBA00022801"/>
    </source>
</evidence>
<evidence type="ECO:0000256" key="2">
    <source>
        <dbReference type="ARBA" id="ARBA00022438"/>
    </source>
</evidence>
<dbReference type="GO" id="GO:0016020">
    <property type="term" value="C:membrane"/>
    <property type="evidence" value="ECO:0007669"/>
    <property type="project" value="TreeGrafter"/>
</dbReference>
<dbReference type="InterPro" id="IPR045357">
    <property type="entry name" value="Aminopeptidase_N-like_N"/>
</dbReference>
<evidence type="ECO:0000256" key="3">
    <source>
        <dbReference type="ARBA" id="ARBA00022670"/>
    </source>
</evidence>
<dbReference type="SUPFAM" id="SSF55486">
    <property type="entry name" value="Metalloproteases ('zincins'), catalytic domain"/>
    <property type="match status" value="1"/>
</dbReference>
<organism evidence="16">
    <name type="scientific">Naegleria gruberi</name>
    <name type="common">Amoeba</name>
    <dbReference type="NCBI Taxonomy" id="5762"/>
    <lineage>
        <taxon>Eukaryota</taxon>
        <taxon>Discoba</taxon>
        <taxon>Heterolobosea</taxon>
        <taxon>Tetramitia</taxon>
        <taxon>Eutetramitia</taxon>
        <taxon>Vahlkampfiidae</taxon>
        <taxon>Naegleria</taxon>
    </lineage>
</organism>
<dbReference type="OrthoDB" id="10031169at2759"/>
<dbReference type="EC" id="3.4.11.-" evidence="11"/>
<keyword evidence="2 11" id="KW-0031">Aminopeptidase</keyword>
<evidence type="ECO:0000259" key="12">
    <source>
        <dbReference type="Pfam" id="PF01433"/>
    </source>
</evidence>
<dbReference type="Gene3D" id="1.25.50.20">
    <property type="match status" value="1"/>
</dbReference>
<keyword evidence="4 9" id="KW-0479">Metal-binding</keyword>
<evidence type="ECO:0000256" key="7">
    <source>
        <dbReference type="ARBA" id="ARBA00023049"/>
    </source>
</evidence>
<evidence type="ECO:0000313" key="16">
    <source>
        <dbReference type="Proteomes" id="UP000006671"/>
    </source>
</evidence>
<comment type="similarity">
    <text evidence="1 11">Belongs to the peptidase M1 family.</text>
</comment>
<keyword evidence="7 11" id="KW-0482">Metalloprotease</keyword>
<dbReference type="PRINTS" id="PR00756">
    <property type="entry name" value="ALADIPTASE"/>
</dbReference>
<dbReference type="GO" id="GO:0006508">
    <property type="term" value="P:proteolysis"/>
    <property type="evidence" value="ECO:0007669"/>
    <property type="project" value="UniProtKB-KW"/>
</dbReference>
<feature type="domain" description="Aminopeptidase N-like N-terminal" evidence="14">
    <location>
        <begin position="6"/>
        <end position="151"/>
    </location>
</feature>
<evidence type="ECO:0000256" key="9">
    <source>
        <dbReference type="PIRSR" id="PIRSR634016-3"/>
    </source>
</evidence>
<dbReference type="STRING" id="5762.D2VPF5"/>
<dbReference type="InterPro" id="IPR001930">
    <property type="entry name" value="Peptidase_M1"/>
</dbReference>
<dbReference type="GO" id="GO:0070006">
    <property type="term" value="F:metalloaminopeptidase activity"/>
    <property type="evidence" value="ECO:0007669"/>
    <property type="project" value="TreeGrafter"/>
</dbReference>
<protein>
    <recommendedName>
        <fullName evidence="11">Aminopeptidase</fullName>
        <ecNumber evidence="11">3.4.11.-</ecNumber>
    </recommendedName>
</protein>
<keyword evidence="16" id="KW-1185">Reference proteome</keyword>
<dbReference type="SUPFAM" id="SSF63737">
    <property type="entry name" value="Leukotriene A4 hydrolase N-terminal domain"/>
    <property type="match status" value="1"/>
</dbReference>
<dbReference type="RefSeq" id="XP_002674095.1">
    <property type="nucleotide sequence ID" value="XM_002674049.1"/>
</dbReference>
<evidence type="ECO:0000256" key="10">
    <source>
        <dbReference type="PIRSR" id="PIRSR634016-4"/>
    </source>
</evidence>
<dbReference type="FunCoup" id="D2VPF5">
    <property type="interactions" value="455"/>
</dbReference>
<dbReference type="Pfam" id="PF17900">
    <property type="entry name" value="Peptidase_M1_N"/>
    <property type="match status" value="1"/>
</dbReference>
<dbReference type="InterPro" id="IPR034016">
    <property type="entry name" value="M1_APN-typ"/>
</dbReference>
<name>D2VPF5_NAEGR</name>
<dbReference type="GO" id="GO:0042277">
    <property type="term" value="F:peptide binding"/>
    <property type="evidence" value="ECO:0007669"/>
    <property type="project" value="TreeGrafter"/>
</dbReference>
<dbReference type="AlphaFoldDB" id="D2VPF5"/>
<evidence type="ECO:0000256" key="8">
    <source>
        <dbReference type="PIRSR" id="PIRSR634016-1"/>
    </source>
</evidence>
<keyword evidence="3 11" id="KW-0645">Protease</keyword>
<gene>
    <name evidence="15" type="ORF">NAEGRDRAFT_83248</name>
</gene>
<dbReference type="GO" id="GO:0008270">
    <property type="term" value="F:zinc ion binding"/>
    <property type="evidence" value="ECO:0007669"/>
    <property type="project" value="UniProtKB-UniRule"/>
</dbReference>
<feature type="domain" description="ERAP1-like C-terminal" evidence="13">
    <location>
        <begin position="486"/>
        <end position="801"/>
    </location>
</feature>
<reference evidence="15 16" key="1">
    <citation type="journal article" date="2010" name="Cell">
        <title>The genome of Naegleria gruberi illuminates early eukaryotic versatility.</title>
        <authorList>
            <person name="Fritz-Laylin L.K."/>
            <person name="Prochnik S.E."/>
            <person name="Ginger M.L."/>
            <person name="Dacks J.B."/>
            <person name="Carpenter M.L."/>
            <person name="Field M.C."/>
            <person name="Kuo A."/>
            <person name="Paredez A."/>
            <person name="Chapman J."/>
            <person name="Pham J."/>
            <person name="Shu S."/>
            <person name="Neupane R."/>
            <person name="Cipriano M."/>
            <person name="Mancuso J."/>
            <person name="Tu H."/>
            <person name="Salamov A."/>
            <person name="Lindquist E."/>
            <person name="Shapiro H."/>
            <person name="Lucas S."/>
            <person name="Grigoriev I.V."/>
            <person name="Cande W.Z."/>
            <person name="Fulton C."/>
            <person name="Rokhsar D.S."/>
            <person name="Dawson S.C."/>
        </authorList>
    </citation>
    <scope>NUCLEOTIDE SEQUENCE [LARGE SCALE GENOMIC DNA]</scope>
    <source>
        <strain evidence="15 16">NEG-M</strain>
    </source>
</reference>
<feature type="active site" description="Proton acceptor" evidence="8">
    <location>
        <position position="262"/>
    </location>
</feature>
<dbReference type="CDD" id="cd09601">
    <property type="entry name" value="M1_APN-Q_like"/>
    <property type="match status" value="1"/>
</dbReference>
<dbReference type="InterPro" id="IPR042097">
    <property type="entry name" value="Aminopeptidase_N-like_N_sf"/>
</dbReference>
<dbReference type="InParanoid" id="D2VPF5"/>
<dbReference type="Pfam" id="PF11838">
    <property type="entry name" value="ERAP1_C"/>
    <property type="match status" value="1"/>
</dbReference>
<feature type="binding site" evidence="9">
    <location>
        <position position="284"/>
    </location>
    <ligand>
        <name>Zn(2+)</name>
        <dbReference type="ChEBI" id="CHEBI:29105"/>
        <note>catalytic</note>
    </ligand>
</feature>